<evidence type="ECO:0008006" key="4">
    <source>
        <dbReference type="Google" id="ProtNLM"/>
    </source>
</evidence>
<gene>
    <name evidence="2" type="ORF">NPRO_10660</name>
</gene>
<proteinExistence type="predicted"/>
<dbReference type="PROSITE" id="PS51257">
    <property type="entry name" value="PROKAR_LIPOPROTEIN"/>
    <property type="match status" value="1"/>
</dbReference>
<accession>A0A809S987</accession>
<evidence type="ECO:0000256" key="1">
    <source>
        <dbReference type="SAM" id="MobiDB-lite"/>
    </source>
</evidence>
<organism evidence="2 3">
    <name type="scientific">Candidatus Nitrosymbiomonas proteolyticus</name>
    <dbReference type="NCBI Taxonomy" id="2608984"/>
    <lineage>
        <taxon>Bacteria</taxon>
        <taxon>Bacillati</taxon>
        <taxon>Armatimonadota</taxon>
        <taxon>Armatimonadota incertae sedis</taxon>
        <taxon>Candidatus Nitrosymbiomonas</taxon>
    </lineage>
</organism>
<dbReference type="Proteomes" id="UP000662873">
    <property type="component" value="Chromosome"/>
</dbReference>
<protein>
    <recommendedName>
        <fullName evidence="4">Lipoprotein</fullName>
    </recommendedName>
</protein>
<feature type="region of interest" description="Disordered" evidence="1">
    <location>
        <begin position="40"/>
        <end position="59"/>
    </location>
</feature>
<dbReference type="KEGG" id="npy:NPRO_10660"/>
<dbReference type="EMBL" id="AP021858">
    <property type="protein sequence ID" value="BBO23471.1"/>
    <property type="molecule type" value="Genomic_DNA"/>
</dbReference>
<evidence type="ECO:0000313" key="3">
    <source>
        <dbReference type="Proteomes" id="UP000662873"/>
    </source>
</evidence>
<dbReference type="AlphaFoldDB" id="A0A809S987"/>
<reference evidence="2" key="1">
    <citation type="journal article" name="DNA Res.">
        <title>The physiological potential of anammox bacteria as revealed by their core genome structure.</title>
        <authorList>
            <person name="Okubo T."/>
            <person name="Toyoda A."/>
            <person name="Fukuhara K."/>
            <person name="Uchiyama I."/>
            <person name="Harigaya Y."/>
            <person name="Kuroiwa M."/>
            <person name="Suzuki T."/>
            <person name="Murakami Y."/>
            <person name="Suwa Y."/>
            <person name="Takami H."/>
        </authorList>
    </citation>
    <scope>NUCLEOTIDE SEQUENCE</scope>
    <source>
        <strain evidence="2">317325-2</strain>
    </source>
</reference>
<name>A0A809S987_9BACT</name>
<evidence type="ECO:0000313" key="2">
    <source>
        <dbReference type="EMBL" id="BBO23471.1"/>
    </source>
</evidence>
<sequence length="59" mass="6352">MRKLTWILGLAAVVAVGCGVGQISRDDQLNRYEENKKEAEKLAAERGEVAPPQEGQGGN</sequence>